<dbReference type="Proteomes" id="UP000245380">
    <property type="component" value="Unassembled WGS sequence"/>
</dbReference>
<gene>
    <name evidence="1" type="ORF">BM613_14375</name>
</gene>
<dbReference type="RefSeq" id="WP_219930727.1">
    <property type="nucleotide sequence ID" value="NZ_MPDK01000090.1"/>
</dbReference>
<proteinExistence type="predicted"/>
<reference evidence="1 2" key="1">
    <citation type="submission" date="2016-11" db="EMBL/GenBank/DDBJ databases">
        <title>Comparative genomics of Acidibacillus ferroxidans species.</title>
        <authorList>
            <person name="Oliveira G."/>
            <person name="Nunes G."/>
            <person name="Oliveira R."/>
            <person name="Araujo F."/>
            <person name="Salim A."/>
            <person name="Scholte L."/>
            <person name="Morais D."/>
            <person name="Nancucheo I."/>
            <person name="Johnson D.B."/>
            <person name="Grail B."/>
            <person name="Bittencourt J."/>
            <person name="Valadares R."/>
        </authorList>
    </citation>
    <scope>NUCLEOTIDE SEQUENCE [LARGE SCALE GENOMIC DNA]</scope>
    <source>
        <strain evidence="1 2">Y002</strain>
    </source>
</reference>
<protein>
    <submittedName>
        <fullName evidence="1">Uncharacterized protein</fullName>
    </submittedName>
</protein>
<dbReference type="EMBL" id="MPDK01000090">
    <property type="protein sequence ID" value="PWI50943.1"/>
    <property type="molecule type" value="Genomic_DNA"/>
</dbReference>
<organism evidence="1 2">
    <name type="scientific">Sulfoacidibacillus thermotolerans</name>
    <name type="common">Acidibacillus sulfuroxidans</name>
    <dbReference type="NCBI Taxonomy" id="1765684"/>
    <lineage>
        <taxon>Bacteria</taxon>
        <taxon>Bacillati</taxon>
        <taxon>Bacillota</taxon>
        <taxon>Bacilli</taxon>
        <taxon>Bacillales</taxon>
        <taxon>Alicyclobacillaceae</taxon>
        <taxon>Sulfoacidibacillus</taxon>
    </lineage>
</organism>
<evidence type="ECO:0000313" key="2">
    <source>
        <dbReference type="Proteomes" id="UP000245380"/>
    </source>
</evidence>
<name>A0A2U3CPI2_SULT2</name>
<evidence type="ECO:0000313" key="1">
    <source>
        <dbReference type="EMBL" id="PWI50943.1"/>
    </source>
</evidence>
<sequence length="62" mass="7247">DFYGLLGVKLEKTKQNLYCFFQFSKNKNTQQHIFAQGVVLTDTLGWRTKKSVHQKSLEHTSE</sequence>
<keyword evidence="2" id="KW-1185">Reference proteome</keyword>
<accession>A0A2U3CPI2</accession>
<dbReference type="AlphaFoldDB" id="A0A2U3CPI2"/>
<feature type="non-terminal residue" evidence="1">
    <location>
        <position position="1"/>
    </location>
</feature>
<comment type="caution">
    <text evidence="1">The sequence shown here is derived from an EMBL/GenBank/DDBJ whole genome shotgun (WGS) entry which is preliminary data.</text>
</comment>